<reference evidence="1" key="1">
    <citation type="submission" date="2022-08" db="EMBL/GenBank/DDBJ databases">
        <authorList>
            <person name="Kallberg Y."/>
            <person name="Tangrot J."/>
            <person name="Rosling A."/>
        </authorList>
    </citation>
    <scope>NUCLEOTIDE SEQUENCE</scope>
    <source>
        <strain evidence="1">Wild A</strain>
    </source>
</reference>
<name>A0A9W4T2P6_9GLOM</name>
<proteinExistence type="predicted"/>
<dbReference type="AlphaFoldDB" id="A0A9W4T2P6"/>
<protein>
    <submittedName>
        <fullName evidence="1">4854_t:CDS:1</fullName>
    </submittedName>
</protein>
<sequence>MVNARLEAQRQTIRHYWLNGIKSAKEIQKKTSILLHTIERNLKKLRETAISWAIGQYVHKNTAVSTCQLATKIEDTYDISISYMSIWRNMKKK</sequence>
<keyword evidence="2" id="KW-1185">Reference proteome</keyword>
<dbReference type="Proteomes" id="UP001153678">
    <property type="component" value="Unassembled WGS sequence"/>
</dbReference>
<feature type="non-terminal residue" evidence="1">
    <location>
        <position position="1"/>
    </location>
</feature>
<accession>A0A9W4T2P6</accession>
<evidence type="ECO:0000313" key="2">
    <source>
        <dbReference type="Proteomes" id="UP001153678"/>
    </source>
</evidence>
<dbReference type="EMBL" id="CAMKVN010008236">
    <property type="protein sequence ID" value="CAI2192323.1"/>
    <property type="molecule type" value="Genomic_DNA"/>
</dbReference>
<evidence type="ECO:0000313" key="1">
    <source>
        <dbReference type="EMBL" id="CAI2192323.1"/>
    </source>
</evidence>
<comment type="caution">
    <text evidence="1">The sequence shown here is derived from an EMBL/GenBank/DDBJ whole genome shotgun (WGS) entry which is preliminary data.</text>
</comment>
<gene>
    <name evidence="1" type="ORF">FWILDA_LOCUS15520</name>
</gene>
<organism evidence="1 2">
    <name type="scientific">Funneliformis geosporum</name>
    <dbReference type="NCBI Taxonomy" id="1117311"/>
    <lineage>
        <taxon>Eukaryota</taxon>
        <taxon>Fungi</taxon>
        <taxon>Fungi incertae sedis</taxon>
        <taxon>Mucoromycota</taxon>
        <taxon>Glomeromycotina</taxon>
        <taxon>Glomeromycetes</taxon>
        <taxon>Glomerales</taxon>
        <taxon>Glomeraceae</taxon>
        <taxon>Funneliformis</taxon>
    </lineage>
</organism>